<organism evidence="1 2">
    <name type="scientific">Caerostris darwini</name>
    <dbReference type="NCBI Taxonomy" id="1538125"/>
    <lineage>
        <taxon>Eukaryota</taxon>
        <taxon>Metazoa</taxon>
        <taxon>Ecdysozoa</taxon>
        <taxon>Arthropoda</taxon>
        <taxon>Chelicerata</taxon>
        <taxon>Arachnida</taxon>
        <taxon>Araneae</taxon>
        <taxon>Araneomorphae</taxon>
        <taxon>Entelegynae</taxon>
        <taxon>Araneoidea</taxon>
        <taxon>Araneidae</taxon>
        <taxon>Caerostris</taxon>
    </lineage>
</organism>
<dbReference type="Proteomes" id="UP001054837">
    <property type="component" value="Unassembled WGS sequence"/>
</dbReference>
<dbReference type="AlphaFoldDB" id="A0AAV4NYT1"/>
<reference evidence="1 2" key="1">
    <citation type="submission" date="2021-06" db="EMBL/GenBank/DDBJ databases">
        <title>Caerostris darwini draft genome.</title>
        <authorList>
            <person name="Kono N."/>
            <person name="Arakawa K."/>
        </authorList>
    </citation>
    <scope>NUCLEOTIDE SEQUENCE [LARGE SCALE GENOMIC DNA]</scope>
</reference>
<evidence type="ECO:0000313" key="1">
    <source>
        <dbReference type="EMBL" id="GIX89964.1"/>
    </source>
</evidence>
<proteinExistence type="predicted"/>
<keyword evidence="2" id="KW-1185">Reference proteome</keyword>
<gene>
    <name evidence="1" type="ORF">CDAR_239141</name>
</gene>
<sequence>MEKGSCERKGQGVFFLAKERDTKSGMTKACFCNVNSHLARVHNILWPSKVDFMVTQGRFNDPPRSFLDTSERDVITRDIILYNSLYNES</sequence>
<protein>
    <submittedName>
        <fullName evidence="1">Uncharacterized protein</fullName>
    </submittedName>
</protein>
<name>A0AAV4NYT1_9ARAC</name>
<accession>A0AAV4NYT1</accession>
<dbReference type="EMBL" id="BPLQ01002207">
    <property type="protein sequence ID" value="GIX89964.1"/>
    <property type="molecule type" value="Genomic_DNA"/>
</dbReference>
<evidence type="ECO:0000313" key="2">
    <source>
        <dbReference type="Proteomes" id="UP001054837"/>
    </source>
</evidence>
<comment type="caution">
    <text evidence="1">The sequence shown here is derived from an EMBL/GenBank/DDBJ whole genome shotgun (WGS) entry which is preliminary data.</text>
</comment>